<evidence type="ECO:0000313" key="2">
    <source>
        <dbReference type="Proteomes" id="UP000499080"/>
    </source>
</evidence>
<evidence type="ECO:0000313" key="1">
    <source>
        <dbReference type="EMBL" id="GBN30091.1"/>
    </source>
</evidence>
<proteinExistence type="predicted"/>
<accession>A0A4Y2MSE4</accession>
<reference evidence="1 2" key="1">
    <citation type="journal article" date="2019" name="Sci. Rep.">
        <title>Orb-weaving spider Araneus ventricosus genome elucidates the spidroin gene catalogue.</title>
        <authorList>
            <person name="Kono N."/>
            <person name="Nakamura H."/>
            <person name="Ohtoshi R."/>
            <person name="Moran D.A.P."/>
            <person name="Shinohara A."/>
            <person name="Yoshida Y."/>
            <person name="Fujiwara M."/>
            <person name="Mori M."/>
            <person name="Tomita M."/>
            <person name="Arakawa K."/>
        </authorList>
    </citation>
    <scope>NUCLEOTIDE SEQUENCE [LARGE SCALE GENOMIC DNA]</scope>
</reference>
<gene>
    <name evidence="1" type="ORF">AVEN_132070_1</name>
</gene>
<protein>
    <submittedName>
        <fullName evidence="1">Uncharacterized protein</fullName>
    </submittedName>
</protein>
<organism evidence="1 2">
    <name type="scientific">Araneus ventricosus</name>
    <name type="common">Orbweaver spider</name>
    <name type="synonym">Epeira ventricosa</name>
    <dbReference type="NCBI Taxonomy" id="182803"/>
    <lineage>
        <taxon>Eukaryota</taxon>
        <taxon>Metazoa</taxon>
        <taxon>Ecdysozoa</taxon>
        <taxon>Arthropoda</taxon>
        <taxon>Chelicerata</taxon>
        <taxon>Arachnida</taxon>
        <taxon>Araneae</taxon>
        <taxon>Araneomorphae</taxon>
        <taxon>Entelegynae</taxon>
        <taxon>Araneoidea</taxon>
        <taxon>Araneidae</taxon>
        <taxon>Araneus</taxon>
    </lineage>
</organism>
<comment type="caution">
    <text evidence="1">The sequence shown here is derived from an EMBL/GenBank/DDBJ whole genome shotgun (WGS) entry which is preliminary data.</text>
</comment>
<dbReference type="AlphaFoldDB" id="A0A4Y2MSE4"/>
<dbReference type="Proteomes" id="UP000499080">
    <property type="component" value="Unassembled WGS sequence"/>
</dbReference>
<keyword evidence="2" id="KW-1185">Reference proteome</keyword>
<sequence length="144" mass="16531">MRLPWKIGLISQLGFKDGPIVLSRMLSTLCSNTSQVLFWDGPLNFKTSSIDKNDKTRLVDRCLEDQGIERVNWTSRSPGDSYRSPLKLPWKIGVISQLGFKMDQLFRIGLPSRMLSTLWSNTTRVLFWNGPLYFKTSSVDENDK</sequence>
<name>A0A4Y2MSE4_ARAVE</name>
<dbReference type="EMBL" id="BGPR01007866">
    <property type="protein sequence ID" value="GBN30091.1"/>
    <property type="molecule type" value="Genomic_DNA"/>
</dbReference>